<dbReference type="InterPro" id="IPR037185">
    <property type="entry name" value="EmrE-like"/>
</dbReference>
<comment type="subcellular location">
    <subcellularLocation>
        <location evidence="1">Cell membrane</location>
        <topology evidence="1">Multi-pass membrane protein</topology>
    </subcellularLocation>
</comment>
<evidence type="ECO:0000256" key="6">
    <source>
        <dbReference type="SAM" id="Phobius"/>
    </source>
</evidence>
<feature type="transmembrane region" description="Helical" evidence="6">
    <location>
        <begin position="126"/>
        <end position="143"/>
    </location>
</feature>
<keyword evidence="4 6" id="KW-1133">Transmembrane helix</keyword>
<evidence type="ECO:0000313" key="9">
    <source>
        <dbReference type="Proteomes" id="UP000198964"/>
    </source>
</evidence>
<proteinExistence type="predicted"/>
<keyword evidence="2" id="KW-1003">Cell membrane</keyword>
<evidence type="ECO:0000256" key="3">
    <source>
        <dbReference type="ARBA" id="ARBA00022692"/>
    </source>
</evidence>
<dbReference type="InterPro" id="IPR050638">
    <property type="entry name" value="AA-Vitamin_Transporters"/>
</dbReference>
<evidence type="ECO:0000256" key="4">
    <source>
        <dbReference type="ARBA" id="ARBA00022989"/>
    </source>
</evidence>
<evidence type="ECO:0000256" key="1">
    <source>
        <dbReference type="ARBA" id="ARBA00004651"/>
    </source>
</evidence>
<dbReference type="STRING" id="655355.SAMN05216283_102251"/>
<evidence type="ECO:0000259" key="7">
    <source>
        <dbReference type="Pfam" id="PF00892"/>
    </source>
</evidence>
<organism evidence="8 9">
    <name type="scientific">Sunxiuqinia elliptica</name>
    <dbReference type="NCBI Taxonomy" id="655355"/>
    <lineage>
        <taxon>Bacteria</taxon>
        <taxon>Pseudomonadati</taxon>
        <taxon>Bacteroidota</taxon>
        <taxon>Bacteroidia</taxon>
        <taxon>Marinilabiliales</taxon>
        <taxon>Prolixibacteraceae</taxon>
        <taxon>Sunxiuqinia</taxon>
    </lineage>
</organism>
<dbReference type="PANTHER" id="PTHR32322">
    <property type="entry name" value="INNER MEMBRANE TRANSPORTER"/>
    <property type="match status" value="1"/>
</dbReference>
<feature type="transmembrane region" description="Helical" evidence="6">
    <location>
        <begin position="98"/>
        <end position="119"/>
    </location>
</feature>
<keyword evidence="5 6" id="KW-0472">Membrane</keyword>
<feature type="transmembrane region" description="Helical" evidence="6">
    <location>
        <begin position="70"/>
        <end position="92"/>
    </location>
</feature>
<feature type="transmembrane region" description="Helical" evidence="6">
    <location>
        <begin position="34"/>
        <end position="55"/>
    </location>
</feature>
<dbReference type="RefSeq" id="WP_093918926.1">
    <property type="nucleotide sequence ID" value="NZ_FONW01000002.1"/>
</dbReference>
<keyword evidence="3 6" id="KW-0812">Transmembrane</keyword>
<evidence type="ECO:0000313" key="8">
    <source>
        <dbReference type="EMBL" id="SFE97073.1"/>
    </source>
</evidence>
<name>A0A1I2EWI6_9BACT</name>
<dbReference type="AlphaFoldDB" id="A0A1I2EWI6"/>
<feature type="domain" description="EamA" evidence="7">
    <location>
        <begin position="6"/>
        <end position="142"/>
    </location>
</feature>
<dbReference type="SUPFAM" id="SSF103481">
    <property type="entry name" value="Multidrug resistance efflux transporter EmrE"/>
    <property type="match status" value="2"/>
</dbReference>
<feature type="domain" description="EamA" evidence="7">
    <location>
        <begin position="156"/>
        <end position="288"/>
    </location>
</feature>
<feature type="transmembrane region" description="Helical" evidence="6">
    <location>
        <begin position="215"/>
        <end position="235"/>
    </location>
</feature>
<dbReference type="InterPro" id="IPR000620">
    <property type="entry name" value="EamA_dom"/>
</dbReference>
<protein>
    <submittedName>
        <fullName evidence="8">Permease of the drug/metabolite transporter (DMT) superfamily</fullName>
    </submittedName>
</protein>
<keyword evidence="9" id="KW-1185">Reference proteome</keyword>
<feature type="transmembrane region" description="Helical" evidence="6">
    <location>
        <begin position="155"/>
        <end position="176"/>
    </location>
</feature>
<dbReference type="GO" id="GO:0005886">
    <property type="term" value="C:plasma membrane"/>
    <property type="evidence" value="ECO:0007669"/>
    <property type="project" value="UniProtKB-SubCell"/>
</dbReference>
<evidence type="ECO:0000256" key="5">
    <source>
        <dbReference type="ARBA" id="ARBA00023136"/>
    </source>
</evidence>
<gene>
    <name evidence="8" type="ORF">SAMN05216283_102251</name>
</gene>
<accession>A0A1I2EWI6</accession>
<feature type="transmembrane region" description="Helical" evidence="6">
    <location>
        <begin position="247"/>
        <end position="267"/>
    </location>
</feature>
<sequence length="312" mass="35378">MKNQNRAILWALLAVAIWSTVASAFKLALKNYSPFQLILVASTVSLLVFTILLFAQRKWRLALRPSKRDLLLSSALGLFNPALYYLILFGAYDLNPAQVTQSLNMMWPITLAFLSALFLGQRLSWLNLWGILLSFTGVVFIASQGSLEGFQQTNIPGALLALASSVVWSLFWVLSLRDKRDKLVAFFWNFSFGLLYLVIYGLINPNVSFDIAIDKQLLIPAYIGLFEMGITFLVWMKALQYSENNAVTGNFIFLTPFLSLIFIYFILNEKIHFTTFLGLTFIILGIFVQQLKSFTKNRTKQKQAVEFPTPGH</sequence>
<dbReference type="PANTHER" id="PTHR32322:SF18">
    <property type="entry name" value="S-ADENOSYLMETHIONINE_S-ADENOSYLHOMOCYSTEINE TRANSPORTER"/>
    <property type="match status" value="1"/>
</dbReference>
<evidence type="ECO:0000256" key="2">
    <source>
        <dbReference type="ARBA" id="ARBA00022475"/>
    </source>
</evidence>
<feature type="transmembrane region" description="Helical" evidence="6">
    <location>
        <begin position="183"/>
        <end position="203"/>
    </location>
</feature>
<feature type="transmembrane region" description="Helical" evidence="6">
    <location>
        <begin position="273"/>
        <end position="291"/>
    </location>
</feature>
<dbReference type="EMBL" id="FONW01000002">
    <property type="protein sequence ID" value="SFE97073.1"/>
    <property type="molecule type" value="Genomic_DNA"/>
</dbReference>
<dbReference type="Pfam" id="PF00892">
    <property type="entry name" value="EamA"/>
    <property type="match status" value="2"/>
</dbReference>
<dbReference type="Proteomes" id="UP000198964">
    <property type="component" value="Unassembled WGS sequence"/>
</dbReference>
<reference evidence="8 9" key="1">
    <citation type="submission" date="2016-10" db="EMBL/GenBank/DDBJ databases">
        <authorList>
            <person name="de Groot N.N."/>
        </authorList>
    </citation>
    <scope>NUCLEOTIDE SEQUENCE [LARGE SCALE GENOMIC DNA]</scope>
    <source>
        <strain evidence="8 9">CGMCC 1.9156</strain>
    </source>
</reference>